<dbReference type="KEGG" id="mcw:A8L33_00975"/>
<evidence type="ECO:0000313" key="3">
    <source>
        <dbReference type="Proteomes" id="UP000037737"/>
    </source>
</evidence>
<dbReference type="InterPro" id="IPR006674">
    <property type="entry name" value="HD_domain"/>
</dbReference>
<organism evidence="2 3">
    <name type="scientific">Microbacterium aurantiacum</name>
    <dbReference type="NCBI Taxonomy" id="162393"/>
    <lineage>
        <taxon>Bacteria</taxon>
        <taxon>Bacillati</taxon>
        <taxon>Actinomycetota</taxon>
        <taxon>Actinomycetes</taxon>
        <taxon>Micrococcales</taxon>
        <taxon>Microbacteriaceae</taxon>
        <taxon>Microbacterium</taxon>
    </lineage>
</organism>
<keyword evidence="3" id="KW-1185">Reference proteome</keyword>
<protein>
    <submittedName>
        <fullName evidence="2">Cyanamide hydratase</fullName>
    </submittedName>
</protein>
<evidence type="ECO:0000259" key="1">
    <source>
        <dbReference type="Pfam" id="PF01966"/>
    </source>
</evidence>
<dbReference type="SUPFAM" id="SSF109604">
    <property type="entry name" value="HD-domain/PDEase-like"/>
    <property type="match status" value="1"/>
</dbReference>
<dbReference type="EMBL" id="LAVO01000019">
    <property type="protein sequence ID" value="KOS09767.1"/>
    <property type="molecule type" value="Genomic_DNA"/>
</dbReference>
<feature type="domain" description="HD" evidence="1">
    <location>
        <begin position="31"/>
        <end position="116"/>
    </location>
</feature>
<dbReference type="PATRIC" id="fig|84292.3.peg.2872"/>
<dbReference type="Pfam" id="PF01966">
    <property type="entry name" value="HD"/>
    <property type="match status" value="1"/>
</dbReference>
<dbReference type="Proteomes" id="UP000037737">
    <property type="component" value="Unassembled WGS sequence"/>
</dbReference>
<dbReference type="PANTHER" id="PTHR35569:SF1">
    <property type="entry name" value="CYANAMIDE HYDRATASE DDI2-RELATED"/>
    <property type="match status" value="1"/>
</dbReference>
<sequence>MQISDFPVPETPAARGALEMAQTYQSAAITAHALRSWLWAEAFARVDGIDDVDHELLYVAAVLHDIGTVAEYDNHTLSYEHAGGHVAVALTAGAGWPAPRRARVLEVIVRHNWPSVDRAMDAEGYLLEIATGLDISGARPEDLPESYRREVLAAHPRGALAAEFSACIADQAARKPDTAARRLHEAGIARKLAENPLARLG</sequence>
<dbReference type="AlphaFoldDB" id="A0A0M8MGR3"/>
<comment type="caution">
    <text evidence="2">The sequence shown here is derived from an EMBL/GenBank/DDBJ whole genome shotgun (WGS) entry which is preliminary data.</text>
</comment>
<evidence type="ECO:0000313" key="2">
    <source>
        <dbReference type="EMBL" id="KOS09767.1"/>
    </source>
</evidence>
<dbReference type="InterPro" id="IPR003607">
    <property type="entry name" value="HD/PDEase_dom"/>
</dbReference>
<dbReference type="PANTHER" id="PTHR35569">
    <property type="entry name" value="CYANAMIDE HYDRATASE DDI2-RELATED"/>
    <property type="match status" value="1"/>
</dbReference>
<reference evidence="2" key="1">
    <citation type="submission" date="2015-04" db="EMBL/GenBank/DDBJ databases">
        <title>Complete genome sequence of Microbacterium chocolatum SIT 101, a bacterium enantioselectively hydrolyzing mesomeric diesters.</title>
        <authorList>
            <person name="Li X."/>
            <person name="Xu Y."/>
        </authorList>
    </citation>
    <scope>NUCLEOTIDE SEQUENCE [LARGE SCALE GENOMIC DNA]</scope>
    <source>
        <strain evidence="2">SIT 101</strain>
    </source>
</reference>
<dbReference type="OrthoDB" id="8478129at2"/>
<dbReference type="Gene3D" id="1.10.3210.10">
    <property type="entry name" value="Hypothetical protein af1432"/>
    <property type="match status" value="1"/>
</dbReference>
<accession>A0A0M8MGR3</accession>
<dbReference type="CDD" id="cd00077">
    <property type="entry name" value="HDc"/>
    <property type="match status" value="1"/>
</dbReference>
<name>A0A0M8MGR3_9MICO</name>
<gene>
    <name evidence="2" type="ORF">XI38_14105</name>
</gene>
<proteinExistence type="predicted"/>